<accession>A0A0X1KN38</accession>
<evidence type="ECO:0000313" key="1">
    <source>
        <dbReference type="EMBL" id="AJC72702.1"/>
    </source>
</evidence>
<dbReference type="STRING" id="1432656.X802_04080"/>
<reference evidence="1 2" key="1">
    <citation type="submission" date="2014-01" db="EMBL/GenBank/DDBJ databases">
        <title>Genome sequencing of Thermococcus guaymasensis.</title>
        <authorList>
            <person name="Zhang X."/>
            <person name="Alvare G."/>
            <person name="Fristensky B."/>
            <person name="Chen L."/>
            <person name="Suen T."/>
            <person name="Chen Q."/>
            <person name="Ma K."/>
        </authorList>
    </citation>
    <scope>NUCLEOTIDE SEQUENCE [LARGE SCALE GENOMIC DNA]</scope>
    <source>
        <strain evidence="1 2">DSM 11113</strain>
    </source>
</reference>
<dbReference type="RefSeq" id="WP_062371198.1">
    <property type="nucleotide sequence ID" value="NZ_CP007140.1"/>
</dbReference>
<dbReference type="KEGG" id="tgy:X802_04080"/>
<dbReference type="AlphaFoldDB" id="A0A0X1KN38"/>
<proteinExistence type="predicted"/>
<keyword evidence="2" id="KW-1185">Reference proteome</keyword>
<name>A0A0X1KN38_9EURY</name>
<dbReference type="PATRIC" id="fig|1432656.3.peg.793"/>
<gene>
    <name evidence="1" type="ORF">X802_04080</name>
</gene>
<evidence type="ECO:0008006" key="3">
    <source>
        <dbReference type="Google" id="ProtNLM"/>
    </source>
</evidence>
<dbReference type="OrthoDB" id="99568at2157"/>
<dbReference type="Proteomes" id="UP000062043">
    <property type="component" value="Chromosome"/>
</dbReference>
<evidence type="ECO:0000313" key="2">
    <source>
        <dbReference type="Proteomes" id="UP000062043"/>
    </source>
</evidence>
<dbReference type="EMBL" id="CP007140">
    <property type="protein sequence ID" value="AJC72702.1"/>
    <property type="molecule type" value="Genomic_DNA"/>
</dbReference>
<protein>
    <recommendedName>
        <fullName evidence="3">PIN domain-containing protein</fullName>
    </recommendedName>
</protein>
<dbReference type="GeneID" id="27134832"/>
<organism evidence="1 2">
    <name type="scientific">Thermococcus guaymasensis DSM 11113</name>
    <dbReference type="NCBI Taxonomy" id="1432656"/>
    <lineage>
        <taxon>Archaea</taxon>
        <taxon>Methanobacteriati</taxon>
        <taxon>Methanobacteriota</taxon>
        <taxon>Thermococci</taxon>
        <taxon>Thermococcales</taxon>
        <taxon>Thermococcaceae</taxon>
        <taxon>Thermococcus</taxon>
    </lineage>
</organism>
<sequence length="77" mass="8761">MIVVDTSVFIDAHFRNAILVSNDKFQVDSALKFGIKAFYLLEEWQELNKLLIVDSTDMEVSRRGRLINAASCPNNND</sequence>